<dbReference type="EMBL" id="AMYD01004394">
    <property type="protein sequence ID" value="EQB43215.1"/>
    <property type="molecule type" value="Genomic_DNA"/>
</dbReference>
<comment type="caution">
    <text evidence="1">The sequence shown here is derived from an EMBL/GenBank/DDBJ whole genome shotgun (WGS) entry which is preliminary data.</text>
</comment>
<accession>T0L4P2</accession>
<sequence>MALLVLLMFIAISHILG</sequence>
<evidence type="ECO:0000313" key="2">
    <source>
        <dbReference type="Proteomes" id="UP000015530"/>
    </source>
</evidence>
<name>T0L4P2_COLGC</name>
<gene>
    <name evidence="1" type="ORF">CGLO_18157</name>
</gene>
<organism evidence="1 2">
    <name type="scientific">Colletotrichum gloeosporioides (strain Cg-14)</name>
    <name type="common">Anthracnose fungus</name>
    <name type="synonym">Glomerella cingulata</name>
    <dbReference type="NCBI Taxonomy" id="1237896"/>
    <lineage>
        <taxon>Eukaryota</taxon>
        <taxon>Fungi</taxon>
        <taxon>Dikarya</taxon>
        <taxon>Ascomycota</taxon>
        <taxon>Pezizomycotina</taxon>
        <taxon>Sordariomycetes</taxon>
        <taxon>Hypocreomycetidae</taxon>
        <taxon>Glomerellales</taxon>
        <taxon>Glomerellaceae</taxon>
        <taxon>Colletotrichum</taxon>
        <taxon>Colletotrichum gloeosporioides species complex</taxon>
    </lineage>
</organism>
<protein>
    <submittedName>
        <fullName evidence="1">Uncharacterized protein</fullName>
    </submittedName>
</protein>
<proteinExistence type="predicted"/>
<dbReference type="Proteomes" id="UP000015530">
    <property type="component" value="Unassembled WGS sequence"/>
</dbReference>
<reference evidence="2" key="1">
    <citation type="journal article" date="2013" name="Mol. Plant Microbe Interact.">
        <title>Global aspects of pacC regulation of pathogenicity genes in Colletotrichum gloeosporioides as revealed by transcriptome analysis.</title>
        <authorList>
            <person name="Alkan N."/>
            <person name="Meng X."/>
            <person name="Friedlander G."/>
            <person name="Reuveni E."/>
            <person name="Sukno S."/>
            <person name="Sherman A."/>
            <person name="Thon M."/>
            <person name="Fluhr R."/>
            <person name="Prusky D."/>
        </authorList>
    </citation>
    <scope>NUCLEOTIDE SEQUENCE [LARGE SCALE GENOMIC DNA]</scope>
    <source>
        <strain evidence="2">Cg-14</strain>
    </source>
</reference>
<dbReference type="AlphaFoldDB" id="T0L4P2"/>
<evidence type="ECO:0000313" key="1">
    <source>
        <dbReference type="EMBL" id="EQB43215.1"/>
    </source>
</evidence>
<dbReference type="HOGENOM" id="CLU_3431999_0_0_1"/>